<accession>A0A2S4V7S3</accession>
<organism evidence="1 2">
    <name type="scientific">Puccinia striiformis</name>
    <dbReference type="NCBI Taxonomy" id="27350"/>
    <lineage>
        <taxon>Eukaryota</taxon>
        <taxon>Fungi</taxon>
        <taxon>Dikarya</taxon>
        <taxon>Basidiomycota</taxon>
        <taxon>Pucciniomycotina</taxon>
        <taxon>Pucciniomycetes</taxon>
        <taxon>Pucciniales</taxon>
        <taxon>Pucciniaceae</taxon>
        <taxon>Puccinia</taxon>
    </lineage>
</organism>
<dbReference type="Proteomes" id="UP000239156">
    <property type="component" value="Unassembled WGS sequence"/>
</dbReference>
<keyword evidence="2" id="KW-1185">Reference proteome</keyword>
<name>A0A2S4V7S3_9BASI</name>
<proteinExistence type="predicted"/>
<sequence>MTYHRYRAGCPDIGYQVCTRQYQLVLRDARKFGTVLHELAEDSLDADLTSCCGRTPVALLIIQIDSLTIDARKIMGVPLLPIWLLLTGLLGRTGEGTCLSIYKDTLELATRDTDLLVSQREWATSILGGQRPPPEVKYAQKITWKHPNTDESKGKASDVRTGGEITPDLLYGLHQENHGSKAGSEEKLSKIFENFHDIYDLLRSGIITSKKIRGFNGEKTLYQLMFCLGDTLTQYLSILETHSLVNMKALEESLNKGDNWMVLFHYVLGKFLPENNTASVFLTYDFKTSLQENGISQEIHLLLNSESDNCSLVHSHQYVNAELNQMNASCSIFDNWKKMENLYLVMQIELKNPRIKSYTGSKHLRETTMWAGIKPIILATADGKVNPSLKDTHHDIVKSAVKELANEITDITKYPTYPRDDVHVINWQLTQQKLKLNLIFHFIQFLVDHDESFYPQLQGIDKSFKLLHDVVKVGKDKLDELSKIIHPDHQSINPSGPNHVYNTRYLARKNNGEERKVVETQTNQSKERQYINLLEAPTPKSPAEIDKNQEIKIVTASGNPNSKTSWIESISNQPVANKLDRLTFKNLIDHPYEGIDTEKILQLLNGVLGPEFQIASPLIEQIQAIVRKYDLIKDSPKSLLEKKTDLARILANPVGLRWIEFLN</sequence>
<gene>
    <name evidence="1" type="ORF">PSTT_09617</name>
</gene>
<dbReference type="EMBL" id="PKSL01000097">
    <property type="protein sequence ID" value="POW05554.1"/>
    <property type="molecule type" value="Genomic_DNA"/>
</dbReference>
<dbReference type="VEuPathDB" id="FungiDB:PSTT_09617"/>
<reference evidence="1" key="1">
    <citation type="submission" date="2017-12" db="EMBL/GenBank/DDBJ databases">
        <title>Gene loss provides genomic basis for host adaptation in cereal stripe rust fungi.</title>
        <authorList>
            <person name="Xia C."/>
        </authorList>
    </citation>
    <scope>NUCLEOTIDE SEQUENCE [LARGE SCALE GENOMIC DNA]</scope>
    <source>
        <strain evidence="1">93-210</strain>
    </source>
</reference>
<evidence type="ECO:0000313" key="1">
    <source>
        <dbReference type="EMBL" id="POW05554.1"/>
    </source>
</evidence>
<dbReference type="VEuPathDB" id="FungiDB:PSHT_06629"/>
<dbReference type="VEuPathDB" id="FungiDB:PSHT_06628"/>
<dbReference type="AlphaFoldDB" id="A0A2S4V7S3"/>
<evidence type="ECO:0000313" key="2">
    <source>
        <dbReference type="Proteomes" id="UP000239156"/>
    </source>
</evidence>
<comment type="caution">
    <text evidence="1">The sequence shown here is derived from an EMBL/GenBank/DDBJ whole genome shotgun (WGS) entry which is preliminary data.</text>
</comment>
<protein>
    <submittedName>
        <fullName evidence="1">Uncharacterized protein</fullName>
    </submittedName>
</protein>